<reference evidence="1" key="1">
    <citation type="submission" date="2021-02" db="EMBL/GenBank/DDBJ databases">
        <authorList>
            <consortium name="DOE Joint Genome Institute"/>
            <person name="Ahrendt S."/>
            <person name="Looney B.P."/>
            <person name="Miyauchi S."/>
            <person name="Morin E."/>
            <person name="Drula E."/>
            <person name="Courty P.E."/>
            <person name="Chicoki N."/>
            <person name="Fauchery L."/>
            <person name="Kohler A."/>
            <person name="Kuo A."/>
            <person name="Labutti K."/>
            <person name="Pangilinan J."/>
            <person name="Lipzen A."/>
            <person name="Riley R."/>
            <person name="Andreopoulos W."/>
            <person name="He G."/>
            <person name="Johnson J."/>
            <person name="Barry K.W."/>
            <person name="Grigoriev I.V."/>
            <person name="Nagy L."/>
            <person name="Hibbett D."/>
            <person name="Henrissat B."/>
            <person name="Matheny P.B."/>
            <person name="Labbe J."/>
            <person name="Martin F."/>
        </authorList>
    </citation>
    <scope>NUCLEOTIDE SEQUENCE</scope>
    <source>
        <strain evidence="1">FP105234-sp</strain>
    </source>
</reference>
<organism evidence="1 2">
    <name type="scientific">Auriscalpium vulgare</name>
    <dbReference type="NCBI Taxonomy" id="40419"/>
    <lineage>
        <taxon>Eukaryota</taxon>
        <taxon>Fungi</taxon>
        <taxon>Dikarya</taxon>
        <taxon>Basidiomycota</taxon>
        <taxon>Agaricomycotina</taxon>
        <taxon>Agaricomycetes</taxon>
        <taxon>Russulales</taxon>
        <taxon>Auriscalpiaceae</taxon>
        <taxon>Auriscalpium</taxon>
    </lineage>
</organism>
<proteinExistence type="predicted"/>
<sequence>MQGVYDHGRHPSNVERLSTSTWDCQEGCIHASSYLCTYPLKRSEASCYAHGPLGTTLVFSQPCSNCSHGQLSGRISPARRGRSTRDEQQARGGQGMQLACRQSTPWSSDPAARTRPVVWLRDRESKIGQPACLSQESGGEYTVATRITRSERRRRRGSPGRADLDRHSRMHRMVCRACKEIRSSKQGVIAQHRPRHLRH</sequence>
<accession>A0ACB8RWM5</accession>
<comment type="caution">
    <text evidence="1">The sequence shown here is derived from an EMBL/GenBank/DDBJ whole genome shotgun (WGS) entry which is preliminary data.</text>
</comment>
<protein>
    <submittedName>
        <fullName evidence="1">Uncharacterized protein</fullName>
    </submittedName>
</protein>
<name>A0ACB8RWM5_9AGAM</name>
<keyword evidence="2" id="KW-1185">Reference proteome</keyword>
<dbReference type="Proteomes" id="UP000814033">
    <property type="component" value="Unassembled WGS sequence"/>
</dbReference>
<reference evidence="1" key="2">
    <citation type="journal article" date="2022" name="New Phytol.">
        <title>Evolutionary transition to the ectomycorrhizal habit in the genomes of a hyperdiverse lineage of mushroom-forming fungi.</title>
        <authorList>
            <person name="Looney B."/>
            <person name="Miyauchi S."/>
            <person name="Morin E."/>
            <person name="Drula E."/>
            <person name="Courty P.E."/>
            <person name="Kohler A."/>
            <person name="Kuo A."/>
            <person name="LaButti K."/>
            <person name="Pangilinan J."/>
            <person name="Lipzen A."/>
            <person name="Riley R."/>
            <person name="Andreopoulos W."/>
            <person name="He G."/>
            <person name="Johnson J."/>
            <person name="Nolan M."/>
            <person name="Tritt A."/>
            <person name="Barry K.W."/>
            <person name="Grigoriev I.V."/>
            <person name="Nagy L.G."/>
            <person name="Hibbett D."/>
            <person name="Henrissat B."/>
            <person name="Matheny P.B."/>
            <person name="Labbe J."/>
            <person name="Martin F.M."/>
        </authorList>
    </citation>
    <scope>NUCLEOTIDE SEQUENCE</scope>
    <source>
        <strain evidence="1">FP105234-sp</strain>
    </source>
</reference>
<gene>
    <name evidence="1" type="ORF">FA95DRAFT_1015788</name>
</gene>
<evidence type="ECO:0000313" key="1">
    <source>
        <dbReference type="EMBL" id="KAI0048669.1"/>
    </source>
</evidence>
<dbReference type="EMBL" id="MU275883">
    <property type="protein sequence ID" value="KAI0048669.1"/>
    <property type="molecule type" value="Genomic_DNA"/>
</dbReference>
<evidence type="ECO:0000313" key="2">
    <source>
        <dbReference type="Proteomes" id="UP000814033"/>
    </source>
</evidence>